<dbReference type="Proteomes" id="UP000663912">
    <property type="component" value="Plasmid pW2_73_1"/>
</dbReference>
<reference evidence="2 5" key="1">
    <citation type="journal article" date="2020" name="Science">
        <title>Unexpected conservation and global transmission of agrobacterial virulence plasmids.</title>
        <authorList>
            <person name="Weisberg A.J."/>
            <person name="Davis E.W. 2nd"/>
            <person name="Tabima J."/>
            <person name="Belcher M.S."/>
            <person name="Miller M."/>
            <person name="Kuo C.H."/>
            <person name="Loper J.E."/>
            <person name="Grunwald N.J."/>
            <person name="Putnam M.L."/>
            <person name="Chang J.H."/>
        </authorList>
    </citation>
    <scope>NUCLEOTIDE SEQUENCE [LARGE SCALE GENOMIC DNA]</scope>
    <source>
        <strain evidence="2 5">A19/93</strain>
    </source>
</reference>
<dbReference type="Pfam" id="PF07215">
    <property type="entry name" value="DUF1419"/>
    <property type="match status" value="1"/>
</dbReference>
<evidence type="ECO:0000256" key="1">
    <source>
        <dbReference type="SAM" id="MobiDB-lite"/>
    </source>
</evidence>
<dbReference type="EMBL" id="JAAMCP010000017">
    <property type="protein sequence ID" value="NTF39867.1"/>
    <property type="molecule type" value="Genomic_DNA"/>
</dbReference>
<feature type="region of interest" description="Disordered" evidence="1">
    <location>
        <begin position="209"/>
        <end position="233"/>
    </location>
</feature>
<keyword evidence="5" id="KW-1185">Reference proteome</keyword>
<organism evidence="3 4">
    <name type="scientific">Agrobacterium rubi</name>
    <dbReference type="NCBI Taxonomy" id="28099"/>
    <lineage>
        <taxon>Bacteria</taxon>
        <taxon>Pseudomonadati</taxon>
        <taxon>Pseudomonadota</taxon>
        <taxon>Alphaproteobacteria</taxon>
        <taxon>Hyphomicrobiales</taxon>
        <taxon>Rhizobiaceae</taxon>
        <taxon>Rhizobium/Agrobacterium group</taxon>
        <taxon>Agrobacterium</taxon>
    </lineage>
</organism>
<protein>
    <submittedName>
        <fullName evidence="3">DUF1419 domain-containing protein</fullName>
    </submittedName>
</protein>
<evidence type="ECO:0000313" key="3">
    <source>
        <dbReference type="EMBL" id="QTG03478.1"/>
    </source>
</evidence>
<accession>A0AAE7RAI8</accession>
<dbReference type="InterPro" id="IPR009862">
    <property type="entry name" value="DUF1419"/>
</dbReference>
<dbReference type="Proteomes" id="UP000822331">
    <property type="component" value="Unassembled WGS sequence"/>
</dbReference>
<evidence type="ECO:0000313" key="5">
    <source>
        <dbReference type="Proteomes" id="UP000822331"/>
    </source>
</evidence>
<dbReference type="EMBL" id="CP049208">
    <property type="protein sequence ID" value="QTG03478.1"/>
    <property type="molecule type" value="Genomic_DNA"/>
</dbReference>
<sequence>MNPSAAIRKVFQGVATRQQMYRMFDRHAQRPGRWDGDASSLYAGEWFEIAEAEHGYMFEILPPLWIRGSMFAMREFLTATVTSVFFSLRIDGDIRHFHGYCDLSERSMAEHMRLAIIERESRPIRSMSRQERLEHIWSSTADNYRGYAGDRWPQSNRGHRTVVLYHGKEGTFLKLLDELTDDEISAKLPVHLRHLPPLHRRLSGTTVVTTGRDARPNSRTIGPAGFPSSAPLELPATADRKIAPSTGVSSHEQRFLFT</sequence>
<gene>
    <name evidence="2" type="ORF">G6L72_24590</name>
    <name evidence="3" type="ORF">G6M88_22815</name>
</gene>
<evidence type="ECO:0000313" key="2">
    <source>
        <dbReference type="EMBL" id="NTF39867.1"/>
    </source>
</evidence>
<geneLocation type="plasmid" evidence="3 4">
    <name>pW2_73_1</name>
</geneLocation>
<dbReference type="KEGG" id="arui:G6M88_22815"/>
<name>A0AAE7RAI8_9HYPH</name>
<reference evidence="3" key="2">
    <citation type="submission" date="2020-02" db="EMBL/GenBank/DDBJ databases">
        <title>Unexpected conservation and global transmission of agrobacterial virulence plasmids.</title>
        <authorList>
            <person name="Weisberg A.J."/>
            <person name="Davis E.W. II"/>
            <person name="Tabima J.R."/>
            <person name="Belcher M.S."/>
            <person name="Miller M."/>
            <person name="Kuo C.-H."/>
            <person name="Loper J.E."/>
            <person name="Grunwald N.J."/>
            <person name="Putnam M.L."/>
            <person name="Chang J.H."/>
        </authorList>
    </citation>
    <scope>NUCLEOTIDE SEQUENCE</scope>
    <source>
        <strain evidence="3">W2/73</strain>
        <plasmid evidence="3">pW2_73_1</plasmid>
    </source>
</reference>
<proteinExistence type="predicted"/>
<dbReference type="AlphaFoldDB" id="A0AAE7RAI8"/>
<keyword evidence="3" id="KW-0614">Plasmid</keyword>
<evidence type="ECO:0000313" key="4">
    <source>
        <dbReference type="Proteomes" id="UP000663912"/>
    </source>
</evidence>